<dbReference type="Pfam" id="PF02449">
    <property type="entry name" value="Glyco_hydro_42"/>
    <property type="match status" value="1"/>
</dbReference>
<dbReference type="EMBL" id="CP146203">
    <property type="protein sequence ID" value="XBH21030.1"/>
    <property type="molecule type" value="Genomic_DNA"/>
</dbReference>
<feature type="domain" description="Beta-galactosidase C-terminal" evidence="8">
    <location>
        <begin position="698"/>
        <end position="747"/>
    </location>
</feature>
<comment type="similarity">
    <text evidence="2">Belongs to the glycosyl hydrolase 42 family.</text>
</comment>
<dbReference type="InterPro" id="IPR029062">
    <property type="entry name" value="Class_I_gatase-like"/>
</dbReference>
<protein>
    <recommendedName>
        <fullName evidence="3">beta-galactosidase</fullName>
        <ecNumber evidence="3">3.2.1.23</ecNumber>
    </recommendedName>
</protein>
<evidence type="ECO:0000259" key="7">
    <source>
        <dbReference type="Pfam" id="PF08532"/>
    </source>
</evidence>
<dbReference type="InterPro" id="IPR013739">
    <property type="entry name" value="Beta_galactosidase_C"/>
</dbReference>
<evidence type="ECO:0000256" key="4">
    <source>
        <dbReference type="ARBA" id="ARBA00022801"/>
    </source>
</evidence>
<dbReference type="GO" id="GO:0006012">
    <property type="term" value="P:galactose metabolic process"/>
    <property type="evidence" value="ECO:0007669"/>
    <property type="project" value="InterPro"/>
</dbReference>
<name>A0AAU7DUT0_9MICO</name>
<dbReference type="GO" id="GO:0004565">
    <property type="term" value="F:beta-galactosidase activity"/>
    <property type="evidence" value="ECO:0007669"/>
    <property type="project" value="UniProtKB-EC"/>
</dbReference>
<dbReference type="Pfam" id="PF08532">
    <property type="entry name" value="Glyco_hydro_42M"/>
    <property type="match status" value="1"/>
</dbReference>
<dbReference type="PANTHER" id="PTHR36447:SF1">
    <property type="entry name" value="BETA-GALACTOSIDASE GANA"/>
    <property type="match status" value="1"/>
</dbReference>
<reference evidence="9" key="1">
    <citation type="submission" date="2024-02" db="EMBL/GenBank/DDBJ databases">
        <title>Tomenella chthoni gen. nov. sp. nov., a member of the family Jonesiaceae isolated from bat guano.</title>
        <authorList>
            <person name="Miller S.L."/>
            <person name="King J."/>
            <person name="Sankaranarayanan K."/>
            <person name="Lawson P.A."/>
        </authorList>
    </citation>
    <scope>NUCLEOTIDE SEQUENCE</scope>
    <source>
        <strain evidence="9">BS-20</strain>
    </source>
</reference>
<evidence type="ECO:0000313" key="9">
    <source>
        <dbReference type="EMBL" id="XBH21030.1"/>
    </source>
</evidence>
<dbReference type="CDD" id="cd03143">
    <property type="entry name" value="A4_beta-galactosidase_middle_domain"/>
    <property type="match status" value="1"/>
</dbReference>
<dbReference type="InterPro" id="IPR003476">
    <property type="entry name" value="Glyco_hydro_42"/>
</dbReference>
<dbReference type="InterPro" id="IPR013738">
    <property type="entry name" value="Beta_galactosidase_Trimer"/>
</dbReference>
<evidence type="ECO:0000256" key="3">
    <source>
        <dbReference type="ARBA" id="ARBA00012756"/>
    </source>
</evidence>
<keyword evidence="5" id="KW-0326">Glycosidase</keyword>
<gene>
    <name evidence="9" type="ORF">V5R04_12520</name>
</gene>
<proteinExistence type="inferred from homology"/>
<evidence type="ECO:0000259" key="8">
    <source>
        <dbReference type="Pfam" id="PF08533"/>
    </source>
</evidence>
<feature type="domain" description="Glycoside hydrolase family 42 N-terminal" evidence="6">
    <location>
        <begin position="23"/>
        <end position="392"/>
    </location>
</feature>
<dbReference type="Gene3D" id="3.40.50.880">
    <property type="match status" value="1"/>
</dbReference>
<dbReference type="SUPFAM" id="SSF52317">
    <property type="entry name" value="Class I glutamine amidotransferase-like"/>
    <property type="match status" value="1"/>
</dbReference>
<evidence type="ECO:0000259" key="6">
    <source>
        <dbReference type="Pfam" id="PF02449"/>
    </source>
</evidence>
<dbReference type="EC" id="3.2.1.23" evidence="3"/>
<evidence type="ECO:0000256" key="2">
    <source>
        <dbReference type="ARBA" id="ARBA00005940"/>
    </source>
</evidence>
<dbReference type="Pfam" id="PF08533">
    <property type="entry name" value="Glyco_hydro_42C"/>
    <property type="match status" value="1"/>
</dbReference>
<dbReference type="AlphaFoldDB" id="A0AAU7DUT0"/>
<dbReference type="GO" id="GO:0009341">
    <property type="term" value="C:beta-galactosidase complex"/>
    <property type="evidence" value="ECO:0007669"/>
    <property type="project" value="InterPro"/>
</dbReference>
<comment type="catalytic activity">
    <reaction evidence="1">
        <text>Hydrolysis of terminal non-reducing beta-D-galactose residues in beta-D-galactosides.</text>
        <dbReference type="EC" id="3.2.1.23"/>
    </reaction>
</comment>
<dbReference type="InterPro" id="IPR017853">
    <property type="entry name" value="GH"/>
</dbReference>
<dbReference type="SUPFAM" id="SSF51445">
    <property type="entry name" value="(Trans)glycosidases"/>
    <property type="match status" value="1"/>
</dbReference>
<accession>A0AAU7DUT0</accession>
<dbReference type="Gene3D" id="3.20.20.80">
    <property type="entry name" value="Glycosidases"/>
    <property type="match status" value="1"/>
</dbReference>
<evidence type="ECO:0000256" key="5">
    <source>
        <dbReference type="ARBA" id="ARBA00023295"/>
    </source>
</evidence>
<dbReference type="PANTHER" id="PTHR36447">
    <property type="entry name" value="BETA-GALACTOSIDASE GANA"/>
    <property type="match status" value="1"/>
</dbReference>
<dbReference type="Gene3D" id="2.60.40.1180">
    <property type="entry name" value="Golgi alpha-mannosidase II"/>
    <property type="match status" value="1"/>
</dbReference>
<dbReference type="InterPro" id="IPR013529">
    <property type="entry name" value="Glyco_hydro_42_N"/>
</dbReference>
<dbReference type="InterPro" id="IPR013780">
    <property type="entry name" value="Glyco_hydro_b"/>
</dbReference>
<keyword evidence="4" id="KW-0378">Hydrolase</keyword>
<evidence type="ECO:0000256" key="1">
    <source>
        <dbReference type="ARBA" id="ARBA00001412"/>
    </source>
</evidence>
<organism evidence="9">
    <name type="scientific">Jonesiaceae bacterium BS-20</name>
    <dbReference type="NCBI Taxonomy" id="3120821"/>
    <lineage>
        <taxon>Bacteria</taxon>
        <taxon>Bacillati</taxon>
        <taxon>Actinomycetota</taxon>
        <taxon>Actinomycetes</taxon>
        <taxon>Micrococcales</taxon>
        <taxon>Jonesiaceae</taxon>
    </lineage>
</organism>
<feature type="domain" description="Beta-galactosidase trimerisation" evidence="7">
    <location>
        <begin position="403"/>
        <end position="559"/>
    </location>
</feature>
<sequence>MSKQTVALSKNPLRLNAPAYGGDYNPEQWDAQTFERDLELMLESGVNMVSIGIFSWARLEPVEGTYDFDWIGQIIDRLHQVGIDVDLATGTASPPAWMANDYPESLPVNADGVRLGFGSRQQYCPSSVVYRERSRALAGALAKRFGDHPGVVLWHINNEYACHISECFCSTCRTEFQNWLGKRYGSVEQVNVAWGTDFWSQRYASLEQIDVPKAMPTFPNPSQRLDWRRFSNHQILGCMTGELEAIRKHSAIPITTNFMGGFPKLDYREWAQHLDIITDDHYPDPADPAGAWEIAWQSDVMRGLANGAPWLLMEQTTSAVQWRRRNSPKRPGQYSMWSLQRMAHGSDGILQFQWRQSFRGSETFHGGMVPHAGKASPVWRDVVDLGQTLKNLAPVVGELNSSDIAIVIDWESEWALEVATGPAEHDSPFEGARAWHRTAWELGIATDVVGPNDPLDSYKLVIIPQVFIDRPELAAAAERVAANGGQVVVTAGSAVVDDNLGAILGGYLGSFKDLLGVQVVEHALLTGPDYLASEADTERANQVNRLTRAVGTPAAETWLGLATEHEGLNVILGSIGEQGTDLRGGQWAEHVVATIQAGPTERADRDLPADIVAQGFAVPGLVGDAEIIATFDGRGGGVDLEGMPAITRRKVAAADASAKPGSAWYVATDLDCVSRAAFLRLVTAHARVFPVVAGLPDGVEAQRRGEILFLLNHSDKSVELNGIVGTELISGQQCTGHVVIAPRSTMVVAP</sequence>